<keyword evidence="2 5" id="KW-0521">NADP</keyword>
<dbReference type="EC" id="1.1.1.271" evidence="5"/>
<evidence type="ECO:0000256" key="2">
    <source>
        <dbReference type="ARBA" id="ARBA00022857"/>
    </source>
</evidence>
<feature type="binding site" evidence="5">
    <location>
        <position position="141"/>
    </location>
    <ligand>
        <name>NADP(+)</name>
        <dbReference type="ChEBI" id="CHEBI:58349"/>
    </ligand>
</feature>
<evidence type="ECO:0000313" key="7">
    <source>
        <dbReference type="EMBL" id="EMI55776.1"/>
    </source>
</evidence>
<feature type="binding site" evidence="5">
    <location>
        <position position="203"/>
    </location>
    <ligand>
        <name>substrate</name>
    </ligand>
</feature>
<protein>
    <recommendedName>
        <fullName evidence="5">GDP-L-fucose synthase</fullName>
        <ecNumber evidence="5">1.1.1.271</ecNumber>
    </recommendedName>
    <alternativeName>
        <fullName evidence="5">GDP-4-keto-6-deoxy-D-mannose-3,5-epimerase-4-reductase</fullName>
    </alternativeName>
</protein>
<dbReference type="EMBL" id="ANOH01000197">
    <property type="protein sequence ID" value="EMI55776.1"/>
    <property type="molecule type" value="Genomic_DNA"/>
</dbReference>
<dbReference type="Pfam" id="PF01370">
    <property type="entry name" value="Epimerase"/>
    <property type="match status" value="1"/>
</dbReference>
<dbReference type="GO" id="GO:0016853">
    <property type="term" value="F:isomerase activity"/>
    <property type="evidence" value="ECO:0007669"/>
    <property type="project" value="UniProtKB-KW"/>
</dbReference>
<sequence>MDKTDPILITGGTGMVGARLVEQLSADGFSNLLVTTRNDLDLCDEQSVDRWFDQHRPRYAFLIAAKVGGIAANIADPTAFLSDNLKIVVNQLGACHRVGVEKVLLLGSTCIYPRECPQPMKEEYLLDGPLEPTNEGYALAKIAGLRLAQAYQKQHGMKCVLPMPCNIYGTNDHFDLSRCHVLSALVKRFSDAVTDGADEVVLWGSGIARREFIHVDDVVDGMLHLFENAENGEIVNLGPGTDVSISELAGMIAEETGFVGNISWDTSRPDGMLRKCTDNTRLSQLGFRTKIALRDGIRRTILQYKQICQASISDATGATAQTTTRRVA</sequence>
<evidence type="ECO:0000313" key="8">
    <source>
        <dbReference type="Proteomes" id="UP000011885"/>
    </source>
</evidence>
<feature type="domain" description="NAD-dependent epimerase/dehydratase" evidence="6">
    <location>
        <begin position="7"/>
        <end position="238"/>
    </location>
</feature>
<organism evidence="7 8">
    <name type="scientific">Rhodopirellula sallentina SM41</name>
    <dbReference type="NCBI Taxonomy" id="1263870"/>
    <lineage>
        <taxon>Bacteria</taxon>
        <taxon>Pseudomonadati</taxon>
        <taxon>Planctomycetota</taxon>
        <taxon>Planctomycetia</taxon>
        <taxon>Pirellulales</taxon>
        <taxon>Pirellulaceae</taxon>
        <taxon>Rhodopirellula</taxon>
    </lineage>
</organism>
<comment type="function">
    <text evidence="5">Catalyzes the two-step NADP-dependent conversion of GDP-4-dehydro-6-deoxy-D-mannose to GDP-fucose, involving an epimerase and a reductase reaction.</text>
</comment>
<evidence type="ECO:0000256" key="1">
    <source>
        <dbReference type="ARBA" id="ARBA00005959"/>
    </source>
</evidence>
<dbReference type="OrthoDB" id="9811425at2"/>
<keyword evidence="8" id="KW-1185">Reference proteome</keyword>
<keyword evidence="4 5" id="KW-0413">Isomerase</keyword>
<dbReference type="Gene3D" id="3.40.50.720">
    <property type="entry name" value="NAD(P)-binding Rossmann-like Domain"/>
    <property type="match status" value="1"/>
</dbReference>
<feature type="binding site" evidence="5">
    <location>
        <position position="270"/>
    </location>
    <ligand>
        <name>substrate</name>
    </ligand>
</feature>
<dbReference type="PANTHER" id="PTHR43238:SF1">
    <property type="entry name" value="GDP-L-FUCOSE SYNTHASE"/>
    <property type="match status" value="1"/>
</dbReference>
<dbReference type="Gene3D" id="3.90.25.10">
    <property type="entry name" value="UDP-galactose 4-epimerase, domain 1"/>
    <property type="match status" value="1"/>
</dbReference>
<evidence type="ECO:0000256" key="5">
    <source>
        <dbReference type="HAMAP-Rule" id="MF_00956"/>
    </source>
</evidence>
<feature type="active site" description="Proton donor/acceptor" evidence="5">
    <location>
        <position position="137"/>
    </location>
</feature>
<dbReference type="CDD" id="cd05239">
    <property type="entry name" value="GDP_FS_SDR_e"/>
    <property type="match status" value="1"/>
</dbReference>
<dbReference type="UniPathway" id="UPA00128">
    <property type="reaction ID" value="UER00191"/>
</dbReference>
<evidence type="ECO:0000259" key="6">
    <source>
        <dbReference type="Pfam" id="PF01370"/>
    </source>
</evidence>
<dbReference type="RefSeq" id="WP_008679060.1">
    <property type="nucleotide sequence ID" value="NZ_ANOH01000197.1"/>
</dbReference>
<dbReference type="GO" id="GO:0050577">
    <property type="term" value="F:GDP-L-fucose synthase activity"/>
    <property type="evidence" value="ECO:0007669"/>
    <property type="project" value="UniProtKB-UniRule"/>
</dbReference>
<feature type="binding site" evidence="5">
    <location>
        <position position="188"/>
    </location>
    <ligand>
        <name>substrate</name>
    </ligand>
</feature>
<dbReference type="SUPFAM" id="SSF51735">
    <property type="entry name" value="NAD(P)-binding Rossmann-fold domains"/>
    <property type="match status" value="1"/>
</dbReference>
<reference evidence="7 8" key="1">
    <citation type="journal article" date="2013" name="Mar. Genomics">
        <title>Expression of sulfatases in Rhodopirellula baltica and the diversity of sulfatases in the genus Rhodopirellula.</title>
        <authorList>
            <person name="Wegner C.E."/>
            <person name="Richter-Heitmann T."/>
            <person name="Klindworth A."/>
            <person name="Klockow C."/>
            <person name="Richter M."/>
            <person name="Achstetter T."/>
            <person name="Glockner F.O."/>
            <person name="Harder J."/>
        </authorList>
    </citation>
    <scope>NUCLEOTIDE SEQUENCE [LARGE SCALE GENOMIC DNA]</scope>
    <source>
        <strain evidence="7 8">SM41</strain>
    </source>
</reference>
<feature type="binding site" evidence="5">
    <location>
        <begin position="106"/>
        <end position="109"/>
    </location>
    <ligand>
        <name>NADP(+)</name>
        <dbReference type="ChEBI" id="CHEBI:58349"/>
    </ligand>
</feature>
<dbReference type="InterPro" id="IPR036291">
    <property type="entry name" value="NAD(P)-bd_dom_sf"/>
</dbReference>
<feature type="binding site" evidence="5">
    <location>
        <position position="180"/>
    </location>
    <ligand>
        <name>NADP(+)</name>
        <dbReference type="ChEBI" id="CHEBI:58349"/>
    </ligand>
</feature>
<feature type="site" description="Important for catalytic activity" evidence="5">
    <location>
        <position position="108"/>
    </location>
</feature>
<dbReference type="InterPro" id="IPR001509">
    <property type="entry name" value="Epimerase_deHydtase"/>
</dbReference>
<gene>
    <name evidence="5" type="primary">fcl</name>
    <name evidence="7" type="ORF">RSSM_02792</name>
</gene>
<feature type="binding site" evidence="5">
    <location>
        <begin position="164"/>
        <end position="167"/>
    </location>
    <ligand>
        <name>NADP(+)</name>
        <dbReference type="ChEBI" id="CHEBI:58349"/>
    </ligand>
</feature>
<comment type="similarity">
    <text evidence="1 5">Belongs to the NAD(P)-dependent epimerase/dehydratase family. Fucose synthase subfamily.</text>
</comment>
<evidence type="ECO:0000256" key="4">
    <source>
        <dbReference type="ARBA" id="ARBA00023235"/>
    </source>
</evidence>
<evidence type="ECO:0000256" key="3">
    <source>
        <dbReference type="ARBA" id="ARBA00023002"/>
    </source>
</evidence>
<dbReference type="GO" id="GO:0070401">
    <property type="term" value="F:NADP+ binding"/>
    <property type="evidence" value="ECO:0007669"/>
    <property type="project" value="UniProtKB-UniRule"/>
</dbReference>
<dbReference type="AlphaFoldDB" id="M5UD50"/>
<keyword evidence="5" id="KW-0511">Multifunctional enzyme</keyword>
<name>M5UD50_9BACT</name>
<dbReference type="HAMAP" id="MF_00956">
    <property type="entry name" value="GDP_fucose_synth"/>
    <property type="match status" value="1"/>
</dbReference>
<feature type="binding site" evidence="5">
    <location>
        <position position="210"/>
    </location>
    <ligand>
        <name>substrate</name>
    </ligand>
</feature>
<proteinExistence type="inferred from homology"/>
<feature type="site" description="Important for catalytic activity" evidence="5">
    <location>
        <position position="110"/>
    </location>
</feature>
<dbReference type="PANTHER" id="PTHR43238">
    <property type="entry name" value="GDP-L-FUCOSE SYNTHASE"/>
    <property type="match status" value="1"/>
</dbReference>
<dbReference type="InterPro" id="IPR028614">
    <property type="entry name" value="GDP_fucose/colitose_synth"/>
</dbReference>
<comment type="catalytic activity">
    <reaction evidence="5">
        <text>GDP-beta-L-fucose + NADP(+) = GDP-4-dehydro-alpha-D-rhamnose + NADPH + H(+)</text>
        <dbReference type="Rhea" id="RHEA:18885"/>
        <dbReference type="ChEBI" id="CHEBI:15378"/>
        <dbReference type="ChEBI" id="CHEBI:57273"/>
        <dbReference type="ChEBI" id="CHEBI:57783"/>
        <dbReference type="ChEBI" id="CHEBI:57964"/>
        <dbReference type="ChEBI" id="CHEBI:58349"/>
        <dbReference type="EC" id="1.1.1.271"/>
    </reaction>
</comment>
<comment type="caution">
    <text evidence="7">The sequence shown here is derived from an EMBL/GenBank/DDBJ whole genome shotgun (WGS) entry which is preliminary data.</text>
</comment>
<accession>M5UD50</accession>
<dbReference type="PATRIC" id="fig|1263870.3.peg.2967"/>
<keyword evidence="3 5" id="KW-0560">Oxidoreductase</keyword>
<dbReference type="GO" id="GO:0042351">
    <property type="term" value="P:'de novo' GDP-L-fucose biosynthetic process"/>
    <property type="evidence" value="ECO:0007669"/>
    <property type="project" value="UniProtKB-UniRule"/>
</dbReference>
<dbReference type="Proteomes" id="UP000011885">
    <property type="component" value="Unassembled WGS sequence"/>
</dbReference>
<comment type="pathway">
    <text evidence="5">Nucleotide-sugar biosynthesis; GDP-L-fucose biosynthesis via de novo pathway; GDP-L-fucose from GDP-alpha-D-mannose: step 2/2.</text>
</comment>
<feature type="binding site" evidence="5">
    <location>
        <begin position="11"/>
        <end position="17"/>
    </location>
    <ligand>
        <name>NADP(+)</name>
        <dbReference type="ChEBI" id="CHEBI:58349"/>
    </ligand>
</feature>